<accession>A0A856I084</accession>
<keyword evidence="2" id="KW-1185">Reference proteome</keyword>
<dbReference type="Proteomes" id="UP000298642">
    <property type="component" value="Chromosome"/>
</dbReference>
<reference evidence="2" key="1">
    <citation type="submission" date="2018-12" db="EMBL/GenBank/DDBJ databases">
        <title>Dusodibacter welbiota gen. nov., sp. nov., isolated from human faeces and emended description of the Oscillibacter genus.</title>
        <authorList>
            <person name="Le Roy T."/>
            <person name="Van der Smissen P."/>
            <person name="Delzenne N."/>
            <person name="Muccioli G."/>
            <person name="Collet J.F."/>
            <person name="Cani P.D."/>
        </authorList>
    </citation>
    <scope>NUCLEOTIDE SEQUENCE [LARGE SCALE GENOMIC DNA]</scope>
    <source>
        <strain evidence="2">J115</strain>
    </source>
</reference>
<proteinExistence type="predicted"/>
<name>A0A856I084_9FIRM</name>
<evidence type="ECO:0000313" key="1">
    <source>
        <dbReference type="EMBL" id="QCI59547.3"/>
    </source>
</evidence>
<sequence>MRMAALLMAMIALLGSPQGEGTVSETTWEMVAVQVLEETPETAARTLLDWAGSGQTIPEEDVVLALLEEMEAEPAASAVAFAAVLDRADSLRKAGEAPELGEETYRAAVRSLSPFFTRLLGTETTLWQEEPSAWPADLAAFDGIWCDSTLQELLIFQSGTCRVVIPYLDYYGETAFSARLRDRGGMGWCPSLEIDIHESGDFSGPLTYYVSGLAEDHFWCNTQGQRFDRL</sequence>
<dbReference type="RefSeq" id="WP_119311862.1">
    <property type="nucleotide sequence ID" value="NZ_CP034413.3"/>
</dbReference>
<organism evidence="1 2">
    <name type="scientific">Dysosmobacter welbionis</name>
    <dbReference type="NCBI Taxonomy" id="2093857"/>
    <lineage>
        <taxon>Bacteria</taxon>
        <taxon>Bacillati</taxon>
        <taxon>Bacillota</taxon>
        <taxon>Clostridia</taxon>
        <taxon>Eubacteriales</taxon>
        <taxon>Oscillospiraceae</taxon>
        <taxon>Dysosmobacter</taxon>
    </lineage>
</organism>
<dbReference type="AlphaFoldDB" id="A0A856I084"/>
<gene>
    <name evidence="1" type="ORF">EIO64_10225</name>
</gene>
<evidence type="ECO:0000313" key="2">
    <source>
        <dbReference type="Proteomes" id="UP000298642"/>
    </source>
</evidence>
<protein>
    <submittedName>
        <fullName evidence="1">Uncharacterized protein</fullName>
    </submittedName>
</protein>
<dbReference type="KEGG" id="obj:EIO64_10225"/>
<dbReference type="EMBL" id="CP034413">
    <property type="protein sequence ID" value="QCI59547.3"/>
    <property type="molecule type" value="Genomic_DNA"/>
</dbReference>